<dbReference type="EMBL" id="CCKQ01017297">
    <property type="protein sequence ID" value="CDW89161.1"/>
    <property type="molecule type" value="Genomic_DNA"/>
</dbReference>
<dbReference type="PRINTS" id="PR00405">
    <property type="entry name" value="REVINTRACTNG"/>
</dbReference>
<dbReference type="InterPro" id="IPR038508">
    <property type="entry name" value="ArfGAP_dom_sf"/>
</dbReference>
<evidence type="ECO:0000259" key="2">
    <source>
        <dbReference type="PROSITE" id="PS50115"/>
    </source>
</evidence>
<dbReference type="InterPro" id="IPR037278">
    <property type="entry name" value="ARFGAP/RecO"/>
</dbReference>
<dbReference type="SMART" id="SM00105">
    <property type="entry name" value="ArfGap"/>
    <property type="match status" value="1"/>
</dbReference>
<dbReference type="InterPro" id="IPR044519">
    <property type="entry name" value="ARF_GAP_AGD6/7"/>
</dbReference>
<dbReference type="InParanoid" id="A0A078B4G3"/>
<keyword evidence="1" id="KW-0863">Zinc-finger</keyword>
<keyword evidence="1" id="KW-0862">Zinc</keyword>
<dbReference type="GO" id="GO:0005096">
    <property type="term" value="F:GTPase activator activity"/>
    <property type="evidence" value="ECO:0007669"/>
    <property type="project" value="InterPro"/>
</dbReference>
<dbReference type="Proteomes" id="UP000039865">
    <property type="component" value="Unassembled WGS sequence"/>
</dbReference>
<dbReference type="PANTHER" id="PTHR47021">
    <property type="entry name" value="ADP-RIBOSYLATION FACTOR GTPASE-ACTIVATING PROTEIN AGD6-RELATED"/>
    <property type="match status" value="1"/>
</dbReference>
<evidence type="ECO:0000256" key="1">
    <source>
        <dbReference type="PROSITE-ProRule" id="PRU00288"/>
    </source>
</evidence>
<proteinExistence type="predicted"/>
<dbReference type="AlphaFoldDB" id="A0A078B4G3"/>
<dbReference type="InterPro" id="IPR001164">
    <property type="entry name" value="ArfGAP_dom"/>
</dbReference>
<evidence type="ECO:0000313" key="3">
    <source>
        <dbReference type="EMBL" id="CDW89161.1"/>
    </source>
</evidence>
<sequence>MEKYEQPQGMTAILKEMIDNDPYNKFCVDCTTNQSTHACIFYGTFVCDNCARAHIQQLGMTKSYVKPVLSDLWDDYQMKCVTLGGNKAFWDFISQYKIERDPIGKKYRTKATKYYKRRLSALVQEQEFVEIQPVRNTEELVDRGLEKSKVVLDKAETKIVGFGKYLDKKISNLF</sequence>
<feature type="domain" description="Arf-GAP" evidence="2">
    <location>
        <begin position="11"/>
        <end position="128"/>
    </location>
</feature>
<gene>
    <name evidence="3" type="primary">Contig15522.g16542</name>
    <name evidence="3" type="ORF">STYLEM_18292</name>
</gene>
<keyword evidence="1" id="KW-0479">Metal-binding</keyword>
<evidence type="ECO:0000313" key="4">
    <source>
        <dbReference type="Proteomes" id="UP000039865"/>
    </source>
</evidence>
<name>A0A078B4G3_STYLE</name>
<organism evidence="3 4">
    <name type="scientific">Stylonychia lemnae</name>
    <name type="common">Ciliate</name>
    <dbReference type="NCBI Taxonomy" id="5949"/>
    <lineage>
        <taxon>Eukaryota</taxon>
        <taxon>Sar</taxon>
        <taxon>Alveolata</taxon>
        <taxon>Ciliophora</taxon>
        <taxon>Intramacronucleata</taxon>
        <taxon>Spirotrichea</taxon>
        <taxon>Stichotrichia</taxon>
        <taxon>Sporadotrichida</taxon>
        <taxon>Oxytrichidae</taxon>
        <taxon>Stylonychinae</taxon>
        <taxon>Stylonychia</taxon>
    </lineage>
</organism>
<protein>
    <submittedName>
        <fullName evidence="3">Arf1-directed gtpase-activating</fullName>
    </submittedName>
</protein>
<dbReference type="OMA" id="STHACIF"/>
<dbReference type="GO" id="GO:0016192">
    <property type="term" value="P:vesicle-mediated transport"/>
    <property type="evidence" value="ECO:0007669"/>
    <property type="project" value="InterPro"/>
</dbReference>
<keyword evidence="4" id="KW-1185">Reference proteome</keyword>
<dbReference type="PROSITE" id="PS50115">
    <property type="entry name" value="ARFGAP"/>
    <property type="match status" value="1"/>
</dbReference>
<dbReference type="Gene3D" id="1.10.220.150">
    <property type="entry name" value="Arf GTPase activating protein"/>
    <property type="match status" value="1"/>
</dbReference>
<dbReference type="Pfam" id="PF01412">
    <property type="entry name" value="ArfGap"/>
    <property type="match status" value="1"/>
</dbReference>
<dbReference type="PANTHER" id="PTHR47021:SF4">
    <property type="entry name" value="ADP-RIBOSYLATION FACTOR GTPASE-ACTIVATING PROTEIN AGD6-RELATED"/>
    <property type="match status" value="1"/>
</dbReference>
<dbReference type="SUPFAM" id="SSF57863">
    <property type="entry name" value="ArfGap/RecO-like zinc finger"/>
    <property type="match status" value="1"/>
</dbReference>
<dbReference type="OrthoDB" id="983479at2759"/>
<dbReference type="GO" id="GO:0008270">
    <property type="term" value="F:zinc ion binding"/>
    <property type="evidence" value="ECO:0007669"/>
    <property type="project" value="UniProtKB-KW"/>
</dbReference>
<reference evidence="3 4" key="1">
    <citation type="submission" date="2014-06" db="EMBL/GenBank/DDBJ databases">
        <authorList>
            <person name="Swart Estienne"/>
        </authorList>
    </citation>
    <scope>NUCLEOTIDE SEQUENCE [LARGE SCALE GENOMIC DNA]</scope>
    <source>
        <strain evidence="3 4">130c</strain>
    </source>
</reference>
<accession>A0A078B4G3</accession>